<accession>A0ABX8L2J9</accession>
<feature type="transmembrane region" description="Helical" evidence="1">
    <location>
        <begin position="42"/>
        <end position="62"/>
    </location>
</feature>
<dbReference type="InterPro" id="IPR050879">
    <property type="entry name" value="Acyltransferase_3"/>
</dbReference>
<keyword evidence="1" id="KW-0472">Membrane</keyword>
<protein>
    <submittedName>
        <fullName evidence="3">Acyltransferase</fullName>
    </submittedName>
</protein>
<keyword evidence="4" id="KW-1185">Reference proteome</keyword>
<evidence type="ECO:0000313" key="3">
    <source>
        <dbReference type="EMBL" id="QXB45876.1"/>
    </source>
</evidence>
<dbReference type="PANTHER" id="PTHR23028">
    <property type="entry name" value="ACETYLTRANSFERASE"/>
    <property type="match status" value="1"/>
</dbReference>
<evidence type="ECO:0000256" key="1">
    <source>
        <dbReference type="SAM" id="Phobius"/>
    </source>
</evidence>
<dbReference type="Proteomes" id="UP000683517">
    <property type="component" value="Chromosome"/>
</dbReference>
<dbReference type="Pfam" id="PF01757">
    <property type="entry name" value="Acyl_transf_3"/>
    <property type="match status" value="1"/>
</dbReference>
<feature type="transmembrane region" description="Helical" evidence="1">
    <location>
        <begin position="222"/>
        <end position="239"/>
    </location>
</feature>
<keyword evidence="1" id="KW-1133">Transmembrane helix</keyword>
<reference evidence="3 4" key="1">
    <citation type="submission" date="2021-06" db="EMBL/GenBank/DDBJ databases">
        <title>FDA dAtabase for Regulatory Grade micrObial Sequences (FDA-ARGOS): Supporting development and validation of Infectious Disease Dx tests.</title>
        <authorList>
            <person name="Sproer C."/>
            <person name="Gronow S."/>
            <person name="Severitt S."/>
            <person name="Schroder I."/>
            <person name="Tallon L."/>
            <person name="Sadzewicz L."/>
            <person name="Zhao X."/>
            <person name="Boylan J."/>
            <person name="Ott S."/>
            <person name="Bowen H."/>
            <person name="Vavikolanu K."/>
            <person name="Mehta A."/>
            <person name="Aluvathingal J."/>
            <person name="Nadendla S."/>
            <person name="Lowell S."/>
            <person name="Myers T."/>
            <person name="Yan Y."/>
        </authorList>
    </citation>
    <scope>NUCLEOTIDE SEQUENCE [LARGE SCALE GENOMIC DNA]</scope>
    <source>
        <strain evidence="3 4">FDAARGOS 1400</strain>
    </source>
</reference>
<dbReference type="GO" id="GO:0016746">
    <property type="term" value="F:acyltransferase activity"/>
    <property type="evidence" value="ECO:0007669"/>
    <property type="project" value="UniProtKB-KW"/>
</dbReference>
<dbReference type="EMBL" id="CP077365">
    <property type="protein sequence ID" value="QXB45876.1"/>
    <property type="molecule type" value="Genomic_DNA"/>
</dbReference>
<feature type="transmembrane region" description="Helical" evidence="1">
    <location>
        <begin position="274"/>
        <end position="296"/>
    </location>
</feature>
<dbReference type="PANTHER" id="PTHR23028:SF53">
    <property type="entry name" value="ACYL_TRANSF_3 DOMAIN-CONTAINING PROTEIN"/>
    <property type="match status" value="1"/>
</dbReference>
<gene>
    <name evidence="3" type="ORF">I6L30_15890</name>
</gene>
<feature type="domain" description="Acyltransferase 3" evidence="2">
    <location>
        <begin position="8"/>
        <end position="375"/>
    </location>
</feature>
<keyword evidence="1" id="KW-0812">Transmembrane</keyword>
<keyword evidence="3" id="KW-0808">Transferase</keyword>
<organism evidence="3 4">
    <name type="scientific">Acinetobacter seifertii</name>
    <dbReference type="NCBI Taxonomy" id="1530123"/>
    <lineage>
        <taxon>Bacteria</taxon>
        <taxon>Pseudomonadati</taxon>
        <taxon>Pseudomonadota</taxon>
        <taxon>Gammaproteobacteria</taxon>
        <taxon>Moraxellales</taxon>
        <taxon>Moraxellaceae</taxon>
        <taxon>Acinetobacter</taxon>
        <taxon>Acinetobacter calcoaceticus/baumannii complex</taxon>
    </lineage>
</organism>
<sequence length="407" mass="47550">MILSKKVIGLDLLRFCMALVMVLYHIQSLLKDSILNLLSFNGFFGTSTFFILSGFILTHVYFKKIKDNKFSNSTFLIKRFSALYPIHIMTMCLSLFTFFLLQLIARRGFPIEQAYQTIPGNDSSAGTFEFFFSYLLQYIIESLSLVQAWDYRFLFLNIAAWSISALFFFYLTFQFFVKKIQDHKHLKTLLICCWISSMFPALYFTITQNFSSDVVGIIHRNPLLRLPDFIAGIIFYFICLKANSTTKKFQLLFFLIGILGFILMNILVKMNPKQWFYLSHNGLFLFTQLALIYSFLQINFKNQNLCLMIQKLGKASLSIYMLHLPLISIYFITYKLIIATINSPNFHELMINAKKIDHLSTISVFIFLILLVPLSIYLQEKIFTPIQIKLSNSLIRRKEKFKERILG</sequence>
<dbReference type="InterPro" id="IPR002656">
    <property type="entry name" value="Acyl_transf_3_dom"/>
</dbReference>
<feature type="transmembrane region" description="Helical" evidence="1">
    <location>
        <begin position="153"/>
        <end position="177"/>
    </location>
</feature>
<name>A0ABX8L2J9_9GAMM</name>
<evidence type="ECO:0000313" key="4">
    <source>
        <dbReference type="Proteomes" id="UP000683517"/>
    </source>
</evidence>
<feature type="transmembrane region" description="Helical" evidence="1">
    <location>
        <begin position="317"/>
        <end position="338"/>
    </location>
</feature>
<keyword evidence="3" id="KW-0012">Acyltransferase</keyword>
<feature type="transmembrane region" description="Helical" evidence="1">
    <location>
        <begin position="189"/>
        <end position="210"/>
    </location>
</feature>
<evidence type="ECO:0000259" key="2">
    <source>
        <dbReference type="Pfam" id="PF01757"/>
    </source>
</evidence>
<feature type="transmembrane region" description="Helical" evidence="1">
    <location>
        <begin position="358"/>
        <end position="378"/>
    </location>
</feature>
<feature type="transmembrane region" description="Helical" evidence="1">
    <location>
        <begin position="251"/>
        <end position="268"/>
    </location>
</feature>
<proteinExistence type="predicted"/>
<feature type="transmembrane region" description="Helical" evidence="1">
    <location>
        <begin position="83"/>
        <end position="105"/>
    </location>
</feature>
<feature type="transmembrane region" description="Helical" evidence="1">
    <location>
        <begin position="12"/>
        <end position="30"/>
    </location>
</feature>